<dbReference type="InterPro" id="IPR035197">
    <property type="entry name" value="DUF5313"/>
</dbReference>
<evidence type="ECO:0000313" key="2">
    <source>
        <dbReference type="EMBL" id="MCX2962923.1"/>
    </source>
</evidence>
<comment type="caution">
    <text evidence="2">The sequence shown here is derived from an EMBL/GenBank/DDBJ whole genome shotgun (WGS) entry which is preliminary data.</text>
</comment>
<dbReference type="RefSeq" id="WP_235726307.1">
    <property type="nucleotide sequence ID" value="NZ_JAPKFM010000002.1"/>
</dbReference>
<gene>
    <name evidence="2" type="ORF">OSB52_02320</name>
</gene>
<dbReference type="Proteomes" id="UP001143347">
    <property type="component" value="Unassembled WGS sequence"/>
</dbReference>
<keyword evidence="3" id="KW-1185">Reference proteome</keyword>
<dbReference type="Pfam" id="PF17240">
    <property type="entry name" value="DUF5313"/>
    <property type="match status" value="1"/>
</dbReference>
<feature type="transmembrane region" description="Helical" evidence="1">
    <location>
        <begin position="73"/>
        <end position="92"/>
    </location>
</feature>
<evidence type="ECO:0000256" key="1">
    <source>
        <dbReference type="SAM" id="Phobius"/>
    </source>
</evidence>
<proteinExistence type="predicted"/>
<protein>
    <submittedName>
        <fullName evidence="2">DUF5313 domain-containing protein</fullName>
    </submittedName>
</protein>
<reference evidence="2" key="1">
    <citation type="submission" date="2022-10" db="EMBL/GenBank/DDBJ databases">
        <title>WGS of marine actinomycetes from Thailand.</title>
        <authorList>
            <person name="Thawai C."/>
        </authorList>
    </citation>
    <scope>NUCLEOTIDE SEQUENCE</scope>
    <source>
        <strain evidence="2">SW21</strain>
    </source>
</reference>
<keyword evidence="1" id="KW-0812">Transmembrane</keyword>
<keyword evidence="1" id="KW-0472">Membrane</keyword>
<evidence type="ECO:0000313" key="3">
    <source>
        <dbReference type="Proteomes" id="UP001143347"/>
    </source>
</evidence>
<feature type="transmembrane region" description="Helical" evidence="1">
    <location>
        <begin position="46"/>
        <end position="67"/>
    </location>
</feature>
<dbReference type="EMBL" id="JAPKFM010000002">
    <property type="protein sequence ID" value="MCX2962923.1"/>
    <property type="molecule type" value="Genomic_DNA"/>
</dbReference>
<sequence length="129" mass="15371">MQTSPSADRPRGLQYIRYIYGARMPRSMNDWVANDLAGRHATLRMVVRWAVPVLILMLPFLFVPASWDVRITMALPIPIAYVFFTLALNRVYRRHRLEQHGLDPDLIDKREKERNADLYQEYHRKYRGR</sequence>
<accession>A0A9X3I2V9</accession>
<name>A0A9X3I2V9_9ACTN</name>
<dbReference type="AlphaFoldDB" id="A0A9X3I2V9"/>
<organism evidence="2 3">
    <name type="scientific">Gordonia aquimaris</name>
    <dbReference type="NCBI Taxonomy" id="2984863"/>
    <lineage>
        <taxon>Bacteria</taxon>
        <taxon>Bacillati</taxon>
        <taxon>Actinomycetota</taxon>
        <taxon>Actinomycetes</taxon>
        <taxon>Mycobacteriales</taxon>
        <taxon>Gordoniaceae</taxon>
        <taxon>Gordonia</taxon>
    </lineage>
</organism>
<keyword evidence="1" id="KW-1133">Transmembrane helix</keyword>